<name>A0ABV5G998_9MICC</name>
<dbReference type="InterPro" id="IPR025161">
    <property type="entry name" value="IS402-like_dom"/>
</dbReference>
<evidence type="ECO:0000259" key="1">
    <source>
        <dbReference type="Pfam" id="PF01609"/>
    </source>
</evidence>
<dbReference type="EMBL" id="JBHMFI010000023">
    <property type="protein sequence ID" value="MFB9075530.1"/>
    <property type="molecule type" value="Genomic_DNA"/>
</dbReference>
<feature type="domain" description="Insertion element IS402-like" evidence="2">
    <location>
        <begin position="7"/>
        <end position="78"/>
    </location>
</feature>
<reference evidence="3 4" key="1">
    <citation type="submission" date="2024-09" db="EMBL/GenBank/DDBJ databases">
        <authorList>
            <person name="Sun Q."/>
            <person name="Mori K."/>
        </authorList>
    </citation>
    <scope>NUCLEOTIDE SEQUENCE [LARGE SCALE GENOMIC DNA]</scope>
    <source>
        <strain evidence="3 4">CCM 7609</strain>
    </source>
</reference>
<sequence length="297" mass="33299">MTRTEALTDEQWALIEPLMPSATGAGRPFRDHRVVVEGIIYRYRTGIAWRDVPECFGPWQTIWKRHRRFSGDGTWDAILTALLGHADAAGLIDWEVSVDSTINRAHQHATNLTRSTGGPTNYMKQRQEPPDHAIGRSRGGLSTKIHHLCDGNMRPLVILLGPGQGGDAPMFEHVLAGLYVPRTGRGRPRTTPVRALADKAYSSKAIRALLRRKGVQAVIPERADQIANRTRRGAKRGRPVGYDPEAYKRRNVVERSFNVFKQWRALATRYDKLALTYRGGVVLRAITIWLKALGDTP</sequence>
<dbReference type="RefSeq" id="WP_159554167.1">
    <property type="nucleotide sequence ID" value="NZ_JBHLWH010000006.1"/>
</dbReference>
<dbReference type="Pfam" id="PF13340">
    <property type="entry name" value="DUF4096"/>
    <property type="match status" value="1"/>
</dbReference>
<organism evidence="3 4">
    <name type="scientific">Citricoccus parietis</name>
    <dbReference type="NCBI Taxonomy" id="592307"/>
    <lineage>
        <taxon>Bacteria</taxon>
        <taxon>Bacillati</taxon>
        <taxon>Actinomycetota</taxon>
        <taxon>Actinomycetes</taxon>
        <taxon>Micrococcales</taxon>
        <taxon>Micrococcaceae</taxon>
        <taxon>Citricoccus</taxon>
    </lineage>
</organism>
<dbReference type="PANTHER" id="PTHR30007:SF1">
    <property type="entry name" value="BLR1914 PROTEIN"/>
    <property type="match status" value="1"/>
</dbReference>
<accession>A0ABV5G998</accession>
<dbReference type="Pfam" id="PF01609">
    <property type="entry name" value="DDE_Tnp_1"/>
    <property type="match status" value="1"/>
</dbReference>
<evidence type="ECO:0000313" key="3">
    <source>
        <dbReference type="EMBL" id="MFB9075530.1"/>
    </source>
</evidence>
<gene>
    <name evidence="3" type="ORF">ACFFX0_31955</name>
</gene>
<dbReference type="InterPro" id="IPR002559">
    <property type="entry name" value="Transposase_11"/>
</dbReference>
<proteinExistence type="predicted"/>
<dbReference type="Proteomes" id="UP001589575">
    <property type="component" value="Unassembled WGS sequence"/>
</dbReference>
<comment type="caution">
    <text evidence="3">The sequence shown here is derived from an EMBL/GenBank/DDBJ whole genome shotgun (WGS) entry which is preliminary data.</text>
</comment>
<keyword evidence="4" id="KW-1185">Reference proteome</keyword>
<protein>
    <submittedName>
        <fullName evidence="3">IS5 family transposase</fullName>
    </submittedName>
</protein>
<dbReference type="PANTHER" id="PTHR30007">
    <property type="entry name" value="PHP DOMAIN PROTEIN"/>
    <property type="match status" value="1"/>
</dbReference>
<feature type="domain" description="Transposase IS4-like" evidence="1">
    <location>
        <begin position="96"/>
        <end position="274"/>
    </location>
</feature>
<evidence type="ECO:0000259" key="2">
    <source>
        <dbReference type="Pfam" id="PF13340"/>
    </source>
</evidence>
<evidence type="ECO:0000313" key="4">
    <source>
        <dbReference type="Proteomes" id="UP001589575"/>
    </source>
</evidence>
<dbReference type="NCBIfam" id="NF033580">
    <property type="entry name" value="transpos_IS5_3"/>
    <property type="match status" value="1"/>
</dbReference>